<dbReference type="PROSITE" id="PS50082">
    <property type="entry name" value="WD_REPEATS_2"/>
    <property type="match status" value="2"/>
</dbReference>
<dbReference type="InterPro" id="IPR036322">
    <property type="entry name" value="WD40_repeat_dom_sf"/>
</dbReference>
<organism evidence="6 7">
    <name type="scientific">Lepeophtheirus salmonis</name>
    <name type="common">Salmon louse</name>
    <name type="synonym">Caligus salmonis</name>
    <dbReference type="NCBI Taxonomy" id="72036"/>
    <lineage>
        <taxon>Eukaryota</taxon>
        <taxon>Metazoa</taxon>
        <taxon>Ecdysozoa</taxon>
        <taxon>Arthropoda</taxon>
        <taxon>Crustacea</taxon>
        <taxon>Multicrustacea</taxon>
        <taxon>Hexanauplia</taxon>
        <taxon>Copepoda</taxon>
        <taxon>Siphonostomatoida</taxon>
        <taxon>Caligidae</taxon>
        <taxon>Lepeophtheirus</taxon>
    </lineage>
</organism>
<dbReference type="OrthoDB" id="10255630at2759"/>
<dbReference type="GO" id="GO:0007165">
    <property type="term" value="P:signal transduction"/>
    <property type="evidence" value="ECO:0007669"/>
    <property type="project" value="UniProtKB-KW"/>
</dbReference>
<keyword evidence="7" id="KW-1185">Reference proteome</keyword>
<dbReference type="InterPro" id="IPR019775">
    <property type="entry name" value="WD40_repeat_CS"/>
</dbReference>
<dbReference type="InterPro" id="IPR016346">
    <property type="entry name" value="G-protein_beta_1-5"/>
</dbReference>
<evidence type="ECO:0000256" key="3">
    <source>
        <dbReference type="ARBA" id="ARBA00022737"/>
    </source>
</evidence>
<evidence type="ECO:0000313" key="7">
    <source>
        <dbReference type="Proteomes" id="UP000675881"/>
    </source>
</evidence>
<name>A0A7R8H8U7_LEPSM</name>
<keyword evidence="3" id="KW-0677">Repeat</keyword>
<sequence>MSGCNNEDVGGVAQPPPPEESIESLQKEIELLKRRIIEERQKLADKTLCQVTESAEALQGLNIKVRRSLKGHNAKVLCLDWSNDKRHLVSSSQDGKLIVWDAFSTNKEHAVTMPTTWVMACAYGISGNVVACGGLDNKVTVYPLTLEEDVAIKKRTVGTHTSYMSCCLFPGSDNQVLTGSGDATCALWDVESGQVLQSFHGHNADVMSLI</sequence>
<keyword evidence="2" id="KW-0853">WD repeat</keyword>
<evidence type="ECO:0000256" key="2">
    <source>
        <dbReference type="ARBA" id="ARBA00022574"/>
    </source>
</evidence>
<dbReference type="InterPro" id="IPR001632">
    <property type="entry name" value="WD40_G-protein_beta-like"/>
</dbReference>
<keyword evidence="4" id="KW-0807">Transducer</keyword>
<dbReference type="InterPro" id="IPR015943">
    <property type="entry name" value="WD40/YVTN_repeat-like_dom_sf"/>
</dbReference>
<evidence type="ECO:0000256" key="1">
    <source>
        <dbReference type="ARBA" id="ARBA00009768"/>
    </source>
</evidence>
<reference evidence="6" key="1">
    <citation type="submission" date="2021-02" db="EMBL/GenBank/DDBJ databases">
        <authorList>
            <person name="Bekaert M."/>
        </authorList>
    </citation>
    <scope>NUCLEOTIDE SEQUENCE</scope>
    <source>
        <strain evidence="6">IoA-00</strain>
    </source>
</reference>
<evidence type="ECO:0000313" key="6">
    <source>
        <dbReference type="EMBL" id="CAF2945762.1"/>
    </source>
</evidence>
<gene>
    <name evidence="6" type="ORF">LSAA_10662</name>
</gene>
<dbReference type="InterPro" id="IPR001680">
    <property type="entry name" value="WD40_rpt"/>
</dbReference>
<dbReference type="PRINTS" id="PR00319">
    <property type="entry name" value="GPROTEINB"/>
</dbReference>
<dbReference type="EMBL" id="HG994584">
    <property type="protein sequence ID" value="CAF2945762.1"/>
    <property type="molecule type" value="Genomic_DNA"/>
</dbReference>
<dbReference type="PANTHER" id="PTHR19850">
    <property type="entry name" value="GUANINE NUCLEOTIDE-BINDING PROTEIN BETA G PROTEIN BETA"/>
    <property type="match status" value="1"/>
</dbReference>
<dbReference type="Pfam" id="PF25391">
    <property type="entry name" value="WD40_Gbeta"/>
    <property type="match status" value="1"/>
</dbReference>
<evidence type="ECO:0000256" key="4">
    <source>
        <dbReference type="ARBA" id="ARBA00023224"/>
    </source>
</evidence>
<feature type="region of interest" description="Disordered" evidence="5">
    <location>
        <begin position="1"/>
        <end position="21"/>
    </location>
</feature>
<comment type="similarity">
    <text evidence="1">Belongs to the WD repeat G protein beta family.</text>
</comment>
<dbReference type="AlphaFoldDB" id="A0A7R8H8U7"/>
<evidence type="ECO:0000256" key="5">
    <source>
        <dbReference type="SAM" id="MobiDB-lite"/>
    </source>
</evidence>
<accession>A0A7R8H8U7</accession>
<dbReference type="PROSITE" id="PS50294">
    <property type="entry name" value="WD_REPEATS_REGION"/>
    <property type="match status" value="1"/>
</dbReference>
<dbReference type="Proteomes" id="UP000675881">
    <property type="component" value="Chromosome 5"/>
</dbReference>
<dbReference type="Gene3D" id="2.130.10.10">
    <property type="entry name" value="YVTN repeat-like/Quinoprotein amine dehydrogenase"/>
    <property type="match status" value="1"/>
</dbReference>
<dbReference type="SMART" id="SM00320">
    <property type="entry name" value="WD40"/>
    <property type="match status" value="3"/>
</dbReference>
<protein>
    <submittedName>
        <fullName evidence="6">GNB5</fullName>
    </submittedName>
</protein>
<dbReference type="SUPFAM" id="SSF50978">
    <property type="entry name" value="WD40 repeat-like"/>
    <property type="match status" value="1"/>
</dbReference>
<dbReference type="PROSITE" id="PS00678">
    <property type="entry name" value="WD_REPEATS_1"/>
    <property type="match status" value="1"/>
</dbReference>
<proteinExistence type="inferred from homology"/>